<evidence type="ECO:0000256" key="4">
    <source>
        <dbReference type="ARBA" id="ARBA00022525"/>
    </source>
</evidence>
<comment type="function">
    <text evidence="10">Ligand for members of the frizzled family of seven transmembrane receptors.</text>
</comment>
<evidence type="ECO:0000256" key="1">
    <source>
        <dbReference type="ARBA" id="ARBA00004498"/>
    </source>
</evidence>
<keyword evidence="3 10" id="KW-0217">Developmental protein</keyword>
<evidence type="ECO:0000256" key="8">
    <source>
        <dbReference type="ARBA" id="ARBA00023180"/>
    </source>
</evidence>
<comment type="similarity">
    <text evidence="2 10">Belongs to the Wnt family.</text>
</comment>
<protein>
    <recommendedName>
        <fullName evidence="10">Protein Wnt</fullName>
    </recommendedName>
</protein>
<evidence type="ECO:0000313" key="11">
    <source>
        <dbReference type="EMBL" id="KAA8580158.1"/>
    </source>
</evidence>
<evidence type="ECO:0000256" key="5">
    <source>
        <dbReference type="ARBA" id="ARBA00022530"/>
    </source>
</evidence>
<dbReference type="Proteomes" id="UP000327493">
    <property type="component" value="Chromosome 23"/>
</dbReference>
<evidence type="ECO:0000256" key="6">
    <source>
        <dbReference type="ARBA" id="ARBA00022687"/>
    </source>
</evidence>
<dbReference type="PANTHER" id="PTHR12027:SF87">
    <property type="entry name" value="PROTEIN WNT-5B"/>
    <property type="match status" value="1"/>
</dbReference>
<keyword evidence="6 10" id="KW-0879">Wnt signaling pathway</keyword>
<proteinExistence type="inferred from homology"/>
<dbReference type="EMBL" id="VOFY01000023">
    <property type="protein sequence ID" value="KAA8580158.1"/>
    <property type="molecule type" value="Genomic_DNA"/>
</dbReference>
<dbReference type="PANTHER" id="PTHR12027">
    <property type="entry name" value="WNT RELATED"/>
    <property type="match status" value="1"/>
</dbReference>
<dbReference type="GO" id="GO:0005125">
    <property type="term" value="F:cytokine activity"/>
    <property type="evidence" value="ECO:0007669"/>
    <property type="project" value="TreeGrafter"/>
</dbReference>
<dbReference type="GO" id="GO:0005615">
    <property type="term" value="C:extracellular space"/>
    <property type="evidence" value="ECO:0007669"/>
    <property type="project" value="TreeGrafter"/>
</dbReference>
<evidence type="ECO:0000256" key="2">
    <source>
        <dbReference type="ARBA" id="ARBA00005683"/>
    </source>
</evidence>
<evidence type="ECO:0000256" key="9">
    <source>
        <dbReference type="ARBA" id="ARBA00023288"/>
    </source>
</evidence>
<keyword evidence="7" id="KW-1015">Disulfide bond</keyword>
<feature type="non-terminal residue" evidence="11">
    <location>
        <position position="1"/>
    </location>
</feature>
<name>A0A5J5CF04_9PERO</name>
<keyword evidence="5" id="KW-0272">Extracellular matrix</keyword>
<keyword evidence="9" id="KW-0449">Lipoprotein</keyword>
<dbReference type="Pfam" id="PF00110">
    <property type="entry name" value="wnt"/>
    <property type="match status" value="1"/>
</dbReference>
<comment type="caution">
    <text evidence="11">The sequence shown here is derived from an EMBL/GenBank/DDBJ whole genome shotgun (WGS) entry which is preliminary data.</text>
</comment>
<accession>A0A5J5CF04</accession>
<keyword evidence="4" id="KW-0964">Secreted</keyword>
<keyword evidence="12" id="KW-1185">Reference proteome</keyword>
<evidence type="ECO:0000256" key="10">
    <source>
        <dbReference type="RuleBase" id="RU003500"/>
    </source>
</evidence>
<dbReference type="GO" id="GO:0005109">
    <property type="term" value="F:frizzled binding"/>
    <property type="evidence" value="ECO:0007669"/>
    <property type="project" value="TreeGrafter"/>
</dbReference>
<sequence>RLQGRRSQGERQVDYKKTDKIHCEWDSNSLCRQRYRVWSRTPPDFLPMSQQQSTFPSTGCVALTRRTMDNRPVRRKSAGAVRHLLLAAAFLACSSQLLVVDANSWWSLALTPIQRPEMYIIGAQPLCSQLSGLSQGQRKLCQLYQDHMIYIGDGAKTGIKECQFQFRQRRWNCSTVDNTSVFGRVMQIGSRETAFTYAISAAGKVKIQKFHFLTSFLLSSIL</sequence>
<dbReference type="GO" id="GO:0060070">
    <property type="term" value="P:canonical Wnt signaling pathway"/>
    <property type="evidence" value="ECO:0007669"/>
    <property type="project" value="TreeGrafter"/>
</dbReference>
<evidence type="ECO:0000256" key="3">
    <source>
        <dbReference type="ARBA" id="ARBA00022473"/>
    </source>
</evidence>
<evidence type="ECO:0000256" key="7">
    <source>
        <dbReference type="ARBA" id="ARBA00023157"/>
    </source>
</evidence>
<reference evidence="11 12" key="1">
    <citation type="submission" date="2019-08" db="EMBL/GenBank/DDBJ databases">
        <title>A chromosome-level genome assembly, high-density linkage maps, and genome scans reveal the genomic architecture of hybrid incompatibilities underlying speciation via character displacement in darters (Percidae: Etheostominae).</title>
        <authorList>
            <person name="Moran R.L."/>
            <person name="Catchen J.M."/>
            <person name="Fuller R.C."/>
        </authorList>
    </citation>
    <scope>NUCLEOTIDE SEQUENCE [LARGE SCALE GENOMIC DNA]</scope>
    <source>
        <strain evidence="11">EspeVRDwgs_2016</strain>
        <tissue evidence="11">Muscle</tissue>
    </source>
</reference>
<keyword evidence="8" id="KW-0325">Glycoprotein</keyword>
<evidence type="ECO:0000313" key="12">
    <source>
        <dbReference type="Proteomes" id="UP000327493"/>
    </source>
</evidence>
<organism evidence="11 12">
    <name type="scientific">Etheostoma spectabile</name>
    <name type="common">orangethroat darter</name>
    <dbReference type="NCBI Taxonomy" id="54343"/>
    <lineage>
        <taxon>Eukaryota</taxon>
        <taxon>Metazoa</taxon>
        <taxon>Chordata</taxon>
        <taxon>Craniata</taxon>
        <taxon>Vertebrata</taxon>
        <taxon>Euteleostomi</taxon>
        <taxon>Actinopterygii</taxon>
        <taxon>Neopterygii</taxon>
        <taxon>Teleostei</taxon>
        <taxon>Neoteleostei</taxon>
        <taxon>Acanthomorphata</taxon>
        <taxon>Eupercaria</taxon>
        <taxon>Perciformes</taxon>
        <taxon>Percoidei</taxon>
        <taxon>Percidae</taxon>
        <taxon>Etheostomatinae</taxon>
        <taxon>Etheostoma</taxon>
    </lineage>
</organism>
<gene>
    <name evidence="11" type="ORF">FQN60_005693</name>
</gene>
<dbReference type="GO" id="GO:0030182">
    <property type="term" value="P:neuron differentiation"/>
    <property type="evidence" value="ECO:0007669"/>
    <property type="project" value="TreeGrafter"/>
</dbReference>
<dbReference type="GO" id="GO:0045165">
    <property type="term" value="P:cell fate commitment"/>
    <property type="evidence" value="ECO:0007669"/>
    <property type="project" value="TreeGrafter"/>
</dbReference>
<comment type="subcellular location">
    <subcellularLocation>
        <location evidence="1 10">Secreted</location>
        <location evidence="1 10">Extracellular space</location>
        <location evidence="1 10">Extracellular matrix</location>
    </subcellularLocation>
</comment>
<dbReference type="InterPro" id="IPR005817">
    <property type="entry name" value="Wnt"/>
</dbReference>
<dbReference type="AlphaFoldDB" id="A0A5J5CF04"/>
<dbReference type="SMART" id="SM00097">
    <property type="entry name" value="WNT1"/>
    <property type="match status" value="1"/>
</dbReference>